<accession>A0AAV7R2S5</accession>
<dbReference type="AlphaFoldDB" id="A0AAV7R2S5"/>
<proteinExistence type="predicted"/>
<dbReference type="Proteomes" id="UP001066276">
    <property type="component" value="Chromosome 6"/>
</dbReference>
<evidence type="ECO:0000313" key="1">
    <source>
        <dbReference type="EMBL" id="KAJ1146618.1"/>
    </source>
</evidence>
<comment type="caution">
    <text evidence="1">The sequence shown here is derived from an EMBL/GenBank/DDBJ whole genome shotgun (WGS) entry which is preliminary data.</text>
</comment>
<name>A0AAV7R2S5_PLEWA</name>
<organism evidence="1 2">
    <name type="scientific">Pleurodeles waltl</name>
    <name type="common">Iberian ribbed newt</name>
    <dbReference type="NCBI Taxonomy" id="8319"/>
    <lineage>
        <taxon>Eukaryota</taxon>
        <taxon>Metazoa</taxon>
        <taxon>Chordata</taxon>
        <taxon>Craniata</taxon>
        <taxon>Vertebrata</taxon>
        <taxon>Euteleostomi</taxon>
        <taxon>Amphibia</taxon>
        <taxon>Batrachia</taxon>
        <taxon>Caudata</taxon>
        <taxon>Salamandroidea</taxon>
        <taxon>Salamandridae</taxon>
        <taxon>Pleurodelinae</taxon>
        <taxon>Pleurodeles</taxon>
    </lineage>
</organism>
<protein>
    <submittedName>
        <fullName evidence="1">Uncharacterized protein</fullName>
    </submittedName>
</protein>
<gene>
    <name evidence="1" type="ORF">NDU88_012883</name>
</gene>
<evidence type="ECO:0000313" key="2">
    <source>
        <dbReference type="Proteomes" id="UP001066276"/>
    </source>
</evidence>
<reference evidence="1" key="1">
    <citation type="journal article" date="2022" name="bioRxiv">
        <title>Sequencing and chromosome-scale assembly of the giantPleurodeles waltlgenome.</title>
        <authorList>
            <person name="Brown T."/>
            <person name="Elewa A."/>
            <person name="Iarovenko S."/>
            <person name="Subramanian E."/>
            <person name="Araus A.J."/>
            <person name="Petzold A."/>
            <person name="Susuki M."/>
            <person name="Suzuki K.-i.T."/>
            <person name="Hayashi T."/>
            <person name="Toyoda A."/>
            <person name="Oliveira C."/>
            <person name="Osipova E."/>
            <person name="Leigh N.D."/>
            <person name="Simon A."/>
            <person name="Yun M.H."/>
        </authorList>
    </citation>
    <scope>NUCLEOTIDE SEQUENCE</scope>
    <source>
        <strain evidence="1">20211129_DDA</strain>
        <tissue evidence="1">Liver</tissue>
    </source>
</reference>
<sequence>MFEWPGSMASIFEQLVSTAGMFEQPGSMASIFEQPVSMAGMFERPVSMAGMFERPGSMASIFEQPVSMAGMFEHLAVPMAGRSIVLLCHRQAPSSAKGDDRLLCTVCVHG</sequence>
<keyword evidence="2" id="KW-1185">Reference proteome</keyword>
<dbReference type="EMBL" id="JANPWB010000010">
    <property type="protein sequence ID" value="KAJ1146618.1"/>
    <property type="molecule type" value="Genomic_DNA"/>
</dbReference>